<dbReference type="InterPro" id="IPR000477">
    <property type="entry name" value="RT_dom"/>
</dbReference>
<evidence type="ECO:0000313" key="3">
    <source>
        <dbReference type="Proteomes" id="UP000324091"/>
    </source>
</evidence>
<evidence type="ECO:0000313" key="2">
    <source>
        <dbReference type="EMBL" id="TWW67677.1"/>
    </source>
</evidence>
<dbReference type="Proteomes" id="UP000324091">
    <property type="component" value="Chromosome 2"/>
</dbReference>
<feature type="domain" description="Reverse transcriptase" evidence="1">
    <location>
        <begin position="1"/>
        <end position="147"/>
    </location>
</feature>
<keyword evidence="3" id="KW-1185">Reference proteome</keyword>
<dbReference type="PROSITE" id="PS50878">
    <property type="entry name" value="RT_POL"/>
    <property type="match status" value="1"/>
</dbReference>
<comment type="caution">
    <text evidence="2">The sequence shown here is derived from an EMBL/GenBank/DDBJ whole genome shotgun (WGS) entry which is preliminary data.</text>
</comment>
<accession>A0A5C6NPU5</accession>
<name>A0A5C6NPU5_9TELE</name>
<evidence type="ECO:0000259" key="1">
    <source>
        <dbReference type="PROSITE" id="PS50878"/>
    </source>
</evidence>
<dbReference type="AlphaFoldDB" id="A0A5C6NPU5"/>
<organism evidence="2 3">
    <name type="scientific">Takifugu flavidus</name>
    <name type="common">sansaifugu</name>
    <dbReference type="NCBI Taxonomy" id="433684"/>
    <lineage>
        <taxon>Eukaryota</taxon>
        <taxon>Metazoa</taxon>
        <taxon>Chordata</taxon>
        <taxon>Craniata</taxon>
        <taxon>Vertebrata</taxon>
        <taxon>Euteleostomi</taxon>
        <taxon>Actinopterygii</taxon>
        <taxon>Neopterygii</taxon>
        <taxon>Teleostei</taxon>
        <taxon>Neoteleostei</taxon>
        <taxon>Acanthomorphata</taxon>
        <taxon>Eupercaria</taxon>
        <taxon>Tetraodontiformes</taxon>
        <taxon>Tetradontoidea</taxon>
        <taxon>Tetraodontidae</taxon>
        <taxon>Takifugu</taxon>
    </lineage>
</organism>
<proteinExistence type="predicted"/>
<sequence>MRVMFFDSSSAFNTIQPRLLRAKLENMQMDAPLVSWIEDYLTGTVLSPFLFTTYTADFQYHSETCHLQKYPDDTVIVGCVKNGQEDEYRDLVESFVRWSRENLLQLNVTKTKMVVDFSKSKSPPTPVCISGKDVEIVPSYKFLGVSIMDNPSHPLHNTVDKLRSSFSSRLLQPRCSKERYRKSFLPSAIKLYNSSKPTQ</sequence>
<dbReference type="Pfam" id="PF00078">
    <property type="entry name" value="RVT_1"/>
    <property type="match status" value="1"/>
</dbReference>
<reference evidence="2 3" key="1">
    <citation type="submission" date="2019-04" db="EMBL/GenBank/DDBJ databases">
        <title>Chromosome genome assembly for Takifugu flavidus.</title>
        <authorList>
            <person name="Xiao S."/>
        </authorList>
    </citation>
    <scope>NUCLEOTIDE SEQUENCE [LARGE SCALE GENOMIC DNA]</scope>
    <source>
        <strain evidence="2">HTHZ2018</strain>
        <tissue evidence="2">Muscle</tissue>
    </source>
</reference>
<gene>
    <name evidence="2" type="ORF">D4764_02G0007180</name>
</gene>
<dbReference type="PANTHER" id="PTHR33332">
    <property type="entry name" value="REVERSE TRANSCRIPTASE DOMAIN-CONTAINING PROTEIN"/>
    <property type="match status" value="1"/>
</dbReference>
<dbReference type="EMBL" id="RHFK02000012">
    <property type="protein sequence ID" value="TWW67677.1"/>
    <property type="molecule type" value="Genomic_DNA"/>
</dbReference>
<protein>
    <recommendedName>
        <fullName evidence="1">Reverse transcriptase domain-containing protein</fullName>
    </recommendedName>
</protein>